<gene>
    <name evidence="2" type="ORF">Vbra_23284</name>
</gene>
<accession>A0A0G4H7K4</accession>
<dbReference type="InParanoid" id="A0A0G4H7K4"/>
<dbReference type="AlphaFoldDB" id="A0A0G4H7K4"/>
<protein>
    <submittedName>
        <fullName evidence="2">Uncharacterized protein</fullName>
    </submittedName>
</protein>
<organism evidence="2 3">
    <name type="scientific">Vitrella brassicaformis (strain CCMP3155)</name>
    <dbReference type="NCBI Taxonomy" id="1169540"/>
    <lineage>
        <taxon>Eukaryota</taxon>
        <taxon>Sar</taxon>
        <taxon>Alveolata</taxon>
        <taxon>Colpodellida</taxon>
        <taxon>Vitrellaceae</taxon>
        <taxon>Vitrella</taxon>
    </lineage>
</organism>
<proteinExistence type="predicted"/>
<dbReference type="EMBL" id="CDMY01001047">
    <property type="protein sequence ID" value="CEM39734.1"/>
    <property type="molecule type" value="Genomic_DNA"/>
</dbReference>
<dbReference type="PhylomeDB" id="A0A0G4H7K4"/>
<keyword evidence="1" id="KW-0812">Transmembrane</keyword>
<feature type="transmembrane region" description="Helical" evidence="1">
    <location>
        <begin position="54"/>
        <end position="79"/>
    </location>
</feature>
<feature type="transmembrane region" description="Helical" evidence="1">
    <location>
        <begin position="27"/>
        <end position="48"/>
    </location>
</feature>
<evidence type="ECO:0000313" key="2">
    <source>
        <dbReference type="EMBL" id="CEM39734.1"/>
    </source>
</evidence>
<name>A0A0G4H7K4_VITBC</name>
<dbReference type="VEuPathDB" id="CryptoDB:Vbra_23284"/>
<keyword evidence="1" id="KW-1133">Transmembrane helix</keyword>
<dbReference type="Proteomes" id="UP000041254">
    <property type="component" value="Unassembled WGS sequence"/>
</dbReference>
<keyword evidence="3" id="KW-1185">Reference proteome</keyword>
<evidence type="ECO:0000256" key="1">
    <source>
        <dbReference type="SAM" id="Phobius"/>
    </source>
</evidence>
<sequence length="100" mass="11173">MVLSLADFVSLFIHYGIRGFPSLCQHIWIVAFALLEVPILVLTIVWATVAINPIIFVVSAFFTLVTVSWRIGSFVWSIYMRRKNGTSATNTHHKGGPLVV</sequence>
<keyword evidence="1" id="KW-0472">Membrane</keyword>
<evidence type="ECO:0000313" key="3">
    <source>
        <dbReference type="Proteomes" id="UP000041254"/>
    </source>
</evidence>
<reference evidence="2 3" key="1">
    <citation type="submission" date="2014-11" db="EMBL/GenBank/DDBJ databases">
        <authorList>
            <person name="Zhu J."/>
            <person name="Qi W."/>
            <person name="Song R."/>
        </authorList>
    </citation>
    <scope>NUCLEOTIDE SEQUENCE [LARGE SCALE GENOMIC DNA]</scope>
</reference>